<evidence type="ECO:0000256" key="1">
    <source>
        <dbReference type="SAM" id="SignalP"/>
    </source>
</evidence>
<keyword evidence="1" id="KW-0732">Signal</keyword>
<reference evidence="2" key="1">
    <citation type="submission" date="2020-10" db="EMBL/GenBank/DDBJ databases">
        <authorList>
            <person name="Gilroy R."/>
        </authorList>
    </citation>
    <scope>NUCLEOTIDE SEQUENCE</scope>
    <source>
        <strain evidence="2">6919</strain>
    </source>
</reference>
<name>A0A9D9INY9_9BACT</name>
<feature type="chain" id="PRO_5038681170" evidence="1">
    <location>
        <begin position="23"/>
        <end position="229"/>
    </location>
</feature>
<organism evidence="2 3">
    <name type="scientific">Candidatus Limisoma faecipullorum</name>
    <dbReference type="NCBI Taxonomy" id="2840854"/>
    <lineage>
        <taxon>Bacteria</taxon>
        <taxon>Pseudomonadati</taxon>
        <taxon>Bacteroidota</taxon>
        <taxon>Bacteroidia</taxon>
        <taxon>Bacteroidales</taxon>
        <taxon>Candidatus Limisoma</taxon>
    </lineage>
</organism>
<sequence>MKRAILLAAAAVLALSGIYAKAPVVINNDDYIVCSQQKIKKLNRKICRKFRRTYWKEQISHDSIYIYHFFSIYRQFRQTGTFFNDWKLLPTDNFAIHRLYASYAYDRDLNIIGEYDFGDFYSFENIEKYWRIRIPNENSTIYYAASRARDLKIKYYFITKPVSLQIIGISEDGDVYVFWFDKETKKPSVTSIDNLPESEFNDGYYKDSGIRNSIKQFAKRILAKNNDNL</sequence>
<gene>
    <name evidence="2" type="ORF">IAB88_02020</name>
</gene>
<evidence type="ECO:0000313" key="2">
    <source>
        <dbReference type="EMBL" id="MBO8475752.1"/>
    </source>
</evidence>
<reference evidence="2" key="2">
    <citation type="journal article" date="2021" name="PeerJ">
        <title>Extensive microbial diversity within the chicken gut microbiome revealed by metagenomics and culture.</title>
        <authorList>
            <person name="Gilroy R."/>
            <person name="Ravi A."/>
            <person name="Getino M."/>
            <person name="Pursley I."/>
            <person name="Horton D.L."/>
            <person name="Alikhan N.F."/>
            <person name="Baker D."/>
            <person name="Gharbi K."/>
            <person name="Hall N."/>
            <person name="Watson M."/>
            <person name="Adriaenssens E.M."/>
            <person name="Foster-Nyarko E."/>
            <person name="Jarju S."/>
            <person name="Secka A."/>
            <person name="Antonio M."/>
            <person name="Oren A."/>
            <person name="Chaudhuri R.R."/>
            <person name="La Ragione R."/>
            <person name="Hildebrand F."/>
            <person name="Pallen M.J."/>
        </authorList>
    </citation>
    <scope>NUCLEOTIDE SEQUENCE</scope>
    <source>
        <strain evidence="2">6919</strain>
    </source>
</reference>
<protein>
    <submittedName>
        <fullName evidence="2">Uncharacterized protein</fullName>
    </submittedName>
</protein>
<accession>A0A9D9INY9</accession>
<evidence type="ECO:0000313" key="3">
    <source>
        <dbReference type="Proteomes" id="UP000823598"/>
    </source>
</evidence>
<comment type="caution">
    <text evidence="2">The sequence shown here is derived from an EMBL/GenBank/DDBJ whole genome shotgun (WGS) entry which is preliminary data.</text>
</comment>
<dbReference type="EMBL" id="JADIMC010000024">
    <property type="protein sequence ID" value="MBO8475752.1"/>
    <property type="molecule type" value="Genomic_DNA"/>
</dbReference>
<dbReference type="AlphaFoldDB" id="A0A9D9INY9"/>
<dbReference type="Proteomes" id="UP000823598">
    <property type="component" value="Unassembled WGS sequence"/>
</dbReference>
<proteinExistence type="predicted"/>
<feature type="signal peptide" evidence="1">
    <location>
        <begin position="1"/>
        <end position="22"/>
    </location>
</feature>